<evidence type="ECO:0000313" key="3">
    <source>
        <dbReference type="Proteomes" id="UP000632849"/>
    </source>
</evidence>
<evidence type="ECO:0000313" key="2">
    <source>
        <dbReference type="EMBL" id="GHF91517.1"/>
    </source>
</evidence>
<keyword evidence="1" id="KW-0812">Transmembrane</keyword>
<organism evidence="2 3">
    <name type="scientific">Streptomyces filamentosus</name>
    <name type="common">Streptomyces roseosporus</name>
    <dbReference type="NCBI Taxonomy" id="67294"/>
    <lineage>
        <taxon>Bacteria</taxon>
        <taxon>Bacillati</taxon>
        <taxon>Actinomycetota</taxon>
        <taxon>Actinomycetes</taxon>
        <taxon>Kitasatosporales</taxon>
        <taxon>Streptomycetaceae</taxon>
        <taxon>Streptomyces</taxon>
    </lineage>
</organism>
<accession>A0A919EKS4</accession>
<evidence type="ECO:0000256" key="1">
    <source>
        <dbReference type="SAM" id="Phobius"/>
    </source>
</evidence>
<protein>
    <submittedName>
        <fullName evidence="2">Uncharacterized protein</fullName>
    </submittedName>
</protein>
<feature type="transmembrane region" description="Helical" evidence="1">
    <location>
        <begin position="35"/>
        <end position="52"/>
    </location>
</feature>
<proteinExistence type="predicted"/>
<keyword evidence="1" id="KW-1133">Transmembrane helix</keyword>
<keyword evidence="3" id="KW-1185">Reference proteome</keyword>
<sequence length="54" mass="5798">MRHWGLGVFTVGMIAVLAGSKGRRGWDVWSRRQRVVCSAGFVLVLAGLALMGPA</sequence>
<dbReference type="RefSeq" id="WP_190041351.1">
    <property type="nucleotide sequence ID" value="NZ_BNBE01000001.1"/>
</dbReference>
<dbReference type="EMBL" id="BNBE01000001">
    <property type="protein sequence ID" value="GHF91517.1"/>
    <property type="molecule type" value="Genomic_DNA"/>
</dbReference>
<reference evidence="2" key="1">
    <citation type="journal article" date="2014" name="Int. J. Syst. Evol. Microbiol.">
        <title>Complete genome sequence of Corynebacterium casei LMG S-19264T (=DSM 44701T), isolated from a smear-ripened cheese.</title>
        <authorList>
            <consortium name="US DOE Joint Genome Institute (JGI-PGF)"/>
            <person name="Walter F."/>
            <person name="Albersmeier A."/>
            <person name="Kalinowski J."/>
            <person name="Ruckert C."/>
        </authorList>
    </citation>
    <scope>NUCLEOTIDE SEQUENCE</scope>
    <source>
        <strain evidence="2">JCM 4122</strain>
    </source>
</reference>
<keyword evidence="1" id="KW-0472">Membrane</keyword>
<comment type="caution">
    <text evidence="2">The sequence shown here is derived from an EMBL/GenBank/DDBJ whole genome shotgun (WGS) entry which is preliminary data.</text>
</comment>
<feature type="transmembrane region" description="Helical" evidence="1">
    <location>
        <begin position="6"/>
        <end position="23"/>
    </location>
</feature>
<name>A0A919EKS4_STRFL</name>
<dbReference type="AlphaFoldDB" id="A0A919EKS4"/>
<reference evidence="2" key="2">
    <citation type="submission" date="2020-09" db="EMBL/GenBank/DDBJ databases">
        <authorList>
            <person name="Sun Q."/>
            <person name="Ohkuma M."/>
        </authorList>
    </citation>
    <scope>NUCLEOTIDE SEQUENCE</scope>
    <source>
        <strain evidence="2">JCM 4122</strain>
    </source>
</reference>
<dbReference type="Proteomes" id="UP000632849">
    <property type="component" value="Unassembled WGS sequence"/>
</dbReference>
<gene>
    <name evidence="2" type="ORF">GCM10017667_21050</name>
</gene>